<dbReference type="PROSITE" id="PS00636">
    <property type="entry name" value="DNAJ_1"/>
    <property type="match status" value="1"/>
</dbReference>
<dbReference type="SMART" id="SM00271">
    <property type="entry name" value="DnaJ"/>
    <property type="match status" value="1"/>
</dbReference>
<feature type="region of interest" description="Disordered" evidence="1">
    <location>
        <begin position="648"/>
        <end position="676"/>
    </location>
</feature>
<feature type="compositionally biased region" description="Basic and acidic residues" evidence="1">
    <location>
        <begin position="661"/>
        <end position="676"/>
    </location>
</feature>
<feature type="region of interest" description="Disordered" evidence="1">
    <location>
        <begin position="813"/>
        <end position="835"/>
    </location>
</feature>
<keyword evidence="2" id="KW-0472">Membrane</keyword>
<evidence type="ECO:0000256" key="2">
    <source>
        <dbReference type="SAM" id="Phobius"/>
    </source>
</evidence>
<name>A0A811JUG2_9BILA</name>
<proteinExistence type="predicted"/>
<feature type="transmembrane region" description="Helical" evidence="2">
    <location>
        <begin position="615"/>
        <end position="635"/>
    </location>
</feature>
<dbReference type="EMBL" id="CAJFDH010000001">
    <property type="protein sequence ID" value="CAD5206907.1"/>
    <property type="molecule type" value="Genomic_DNA"/>
</dbReference>
<organism evidence="4 5">
    <name type="scientific">Bursaphelenchus okinawaensis</name>
    <dbReference type="NCBI Taxonomy" id="465554"/>
    <lineage>
        <taxon>Eukaryota</taxon>
        <taxon>Metazoa</taxon>
        <taxon>Ecdysozoa</taxon>
        <taxon>Nematoda</taxon>
        <taxon>Chromadorea</taxon>
        <taxon>Rhabditida</taxon>
        <taxon>Tylenchina</taxon>
        <taxon>Tylenchomorpha</taxon>
        <taxon>Aphelenchoidea</taxon>
        <taxon>Aphelenchoididae</taxon>
        <taxon>Bursaphelenchus</taxon>
    </lineage>
</organism>
<dbReference type="Gene3D" id="3.40.30.10">
    <property type="entry name" value="Glutaredoxin"/>
    <property type="match status" value="1"/>
</dbReference>
<evidence type="ECO:0000313" key="5">
    <source>
        <dbReference type="Proteomes" id="UP000614601"/>
    </source>
</evidence>
<dbReference type="InterPro" id="IPR052448">
    <property type="entry name" value="DnaJ_C16_autophagy_reg"/>
</dbReference>
<gene>
    <name evidence="4" type="ORF">BOKJ2_LOCUS1591</name>
</gene>
<dbReference type="Proteomes" id="UP000614601">
    <property type="component" value="Unassembled WGS sequence"/>
</dbReference>
<dbReference type="PRINTS" id="PR00625">
    <property type="entry name" value="JDOMAIN"/>
</dbReference>
<dbReference type="SUPFAM" id="SSF52833">
    <property type="entry name" value="Thioredoxin-like"/>
    <property type="match status" value="1"/>
</dbReference>
<dbReference type="InterPro" id="IPR018253">
    <property type="entry name" value="DnaJ_domain_CS"/>
</dbReference>
<dbReference type="InterPro" id="IPR036249">
    <property type="entry name" value="Thioredoxin-like_sf"/>
</dbReference>
<dbReference type="SUPFAM" id="SSF46565">
    <property type="entry name" value="Chaperone J-domain"/>
    <property type="match status" value="1"/>
</dbReference>
<keyword evidence="2" id="KW-1133">Transmembrane helix</keyword>
<dbReference type="Proteomes" id="UP000783686">
    <property type="component" value="Unassembled WGS sequence"/>
</dbReference>
<dbReference type="EMBL" id="CAJFCW020000001">
    <property type="protein sequence ID" value="CAG9083601.1"/>
    <property type="molecule type" value="Genomic_DNA"/>
</dbReference>
<dbReference type="InterPro" id="IPR036869">
    <property type="entry name" value="J_dom_sf"/>
</dbReference>
<keyword evidence="2" id="KW-0812">Transmembrane</keyword>
<dbReference type="Pfam" id="PF00226">
    <property type="entry name" value="DnaJ"/>
    <property type="match status" value="1"/>
</dbReference>
<dbReference type="PANTHER" id="PTHR44303">
    <property type="entry name" value="DNAJ HOMOLOG SUBFAMILY C MEMBER 16"/>
    <property type="match status" value="1"/>
</dbReference>
<dbReference type="Gene3D" id="1.10.287.110">
    <property type="entry name" value="DnaJ domain"/>
    <property type="match status" value="1"/>
</dbReference>
<dbReference type="PANTHER" id="PTHR44303:SF2">
    <property type="entry name" value="DNAJ HOMOLOG SUBFAMILY C MEMBER 16"/>
    <property type="match status" value="1"/>
</dbReference>
<feature type="domain" description="J" evidence="3">
    <location>
        <begin position="109"/>
        <end position="173"/>
    </location>
</feature>
<dbReference type="PROSITE" id="PS50076">
    <property type="entry name" value="DNAJ_2"/>
    <property type="match status" value="1"/>
</dbReference>
<reference evidence="4" key="1">
    <citation type="submission" date="2020-09" db="EMBL/GenBank/DDBJ databases">
        <authorList>
            <person name="Kikuchi T."/>
        </authorList>
    </citation>
    <scope>NUCLEOTIDE SEQUENCE</scope>
    <source>
        <strain evidence="4">SH1</strain>
    </source>
</reference>
<keyword evidence="5" id="KW-1185">Reference proteome</keyword>
<evidence type="ECO:0000256" key="1">
    <source>
        <dbReference type="SAM" id="MobiDB-lite"/>
    </source>
</evidence>
<protein>
    <recommendedName>
        <fullName evidence="3">J domain-containing protein</fullName>
    </recommendedName>
</protein>
<comment type="caution">
    <text evidence="4">The sequence shown here is derived from an EMBL/GenBank/DDBJ whole genome shotgun (WGS) entry which is preliminary data.</text>
</comment>
<dbReference type="InterPro" id="IPR001623">
    <property type="entry name" value="DnaJ_domain"/>
</dbReference>
<evidence type="ECO:0000313" key="4">
    <source>
        <dbReference type="EMBL" id="CAD5206907.1"/>
    </source>
</evidence>
<dbReference type="CDD" id="cd06257">
    <property type="entry name" value="DnaJ"/>
    <property type="match status" value="1"/>
</dbReference>
<accession>A0A811JUG2</accession>
<evidence type="ECO:0000259" key="3">
    <source>
        <dbReference type="PROSITE" id="PS50076"/>
    </source>
</evidence>
<sequence length="868" mass="101050">MESIVEFIAMFDGIFDPVEQSIAFNKEYHAKQVLIVQEQSKKCESIHNIMAYYGYKELVLVGSILHQNLQFLTDIMRGMIINIVARRIAPGECYICLEDEAEDPMVCLFCLKVLGLSRSASAREIKQAYKKLALEFHPDKNDAPDANEKFMQINAAYEILNDAQKKEQYDKYGTVSDHGQMRHGGDNFFNGRQFDEWFFGGFGDGSRRQKQSVFEKHRLTHHMYVHSVLEQSYYKPYIIFAYSTYCMSCFTLQSYWTDAVNDLEPLGYGIGTVNYIFDGNLFEKLRIGRLPSLLVLVEGKVVHYRGSYADLNARTIRMFARDAIPNTFMMRVNNYNGLKRFLEQWQNTNKPSVLFMGANKEPRLRYLLLAMRYSHFARFGYVNIMDTSNDVREMKIALDIRCSNCENVLIFKENPETGEVAKLQGSASQFTTEQLNEFIEKNKFLTFPKLSSMSYLDHLCPVSSRSQRHFCFIFPIENFEPKFINSVRAYIKDNGVFLDKHRAKLVQISTKAQSEFMKNFDKQGHSSSERKSFLVMWRHEYVKAKFVWMPIDVDQSLAQLRTVVENVFRGDIRITEVATVTKMLDEFEPSLFTKFSRRIVRMALTLWFHLTKEDVLPVVSVVGTMVFILLIGYVLNYMVGENKVRAFDQQPEKPPPYSTEGEWHPEDPKANLKRPEPLSKKSRAWTEMEPLIHELRAETYFGLIRLLKPGCRSIIVLVDNESKDVMLRQYARHIYPLRKNKTFSFGYLNVDKNLHWFRQLLEHICPASEDGTNDEMAKRLKGINPKQTLGTVLVLCGYKLWFTMYHPLHPCNKPRNSDDSDSDEPETSTRTKKISQENVLDGLPNFLDRLLEGTIRRYYVPEWPETLK</sequence>
<dbReference type="OrthoDB" id="10065037at2759"/>
<dbReference type="AlphaFoldDB" id="A0A811JUG2"/>